<dbReference type="EMBL" id="ML213520">
    <property type="protein sequence ID" value="TFK48183.1"/>
    <property type="molecule type" value="Genomic_DNA"/>
</dbReference>
<dbReference type="AlphaFoldDB" id="A0A5C3MTC2"/>
<keyword evidence="3" id="KW-1185">Reference proteome</keyword>
<gene>
    <name evidence="2" type="ORF">OE88DRAFT_1684818</name>
</gene>
<dbReference type="PANTHER" id="PTHR15020">
    <property type="entry name" value="FLAVIN REDUCTASE-RELATED"/>
    <property type="match status" value="1"/>
</dbReference>
<protein>
    <submittedName>
        <fullName evidence="2">NAD(P)-binding protein</fullName>
    </submittedName>
</protein>
<organism evidence="2 3">
    <name type="scientific">Heliocybe sulcata</name>
    <dbReference type="NCBI Taxonomy" id="5364"/>
    <lineage>
        <taxon>Eukaryota</taxon>
        <taxon>Fungi</taxon>
        <taxon>Dikarya</taxon>
        <taxon>Basidiomycota</taxon>
        <taxon>Agaricomycotina</taxon>
        <taxon>Agaricomycetes</taxon>
        <taxon>Gloeophyllales</taxon>
        <taxon>Gloeophyllaceae</taxon>
        <taxon>Heliocybe</taxon>
    </lineage>
</organism>
<dbReference type="OrthoDB" id="10254604at2759"/>
<evidence type="ECO:0000313" key="2">
    <source>
        <dbReference type="EMBL" id="TFK48183.1"/>
    </source>
</evidence>
<dbReference type="Proteomes" id="UP000305948">
    <property type="component" value="Unassembled WGS sequence"/>
</dbReference>
<evidence type="ECO:0000259" key="1">
    <source>
        <dbReference type="Pfam" id="PF13460"/>
    </source>
</evidence>
<dbReference type="InterPro" id="IPR036291">
    <property type="entry name" value="NAD(P)-bd_dom_sf"/>
</dbReference>
<dbReference type="Pfam" id="PF13460">
    <property type="entry name" value="NAD_binding_10"/>
    <property type="match status" value="1"/>
</dbReference>
<dbReference type="SUPFAM" id="SSF51735">
    <property type="entry name" value="NAD(P)-binding Rossmann-fold domains"/>
    <property type="match status" value="1"/>
</dbReference>
<sequence>MTKRVVIVGGHGNVALRLARLIGPSNDVTSIIRSQEHEADITSASAKPLLLSLEDAKVSDFTKVFQDKDVVYFSAGAGGKGGPERTKKVDYEGALKVFDAIEGVQGDKPRLILVSAMDVRDPEKVPEWYDEADLKMSARVRGVIATYMKWKYEADKNLVERTAFAWTILRPGGLSNEPGTGKADIGRTHLTRTISRDDVAKTLALLLDRPDAAGLALDLVGGETPLADGLDAVVRNKVTAWIG</sequence>
<dbReference type="InterPro" id="IPR016040">
    <property type="entry name" value="NAD(P)-bd_dom"/>
</dbReference>
<dbReference type="PANTHER" id="PTHR15020:SF50">
    <property type="entry name" value="UPF0659 PROTEIN YMR090W"/>
    <property type="match status" value="1"/>
</dbReference>
<accession>A0A5C3MTC2</accession>
<name>A0A5C3MTC2_9AGAM</name>
<dbReference type="STRING" id="5364.A0A5C3MTC2"/>
<evidence type="ECO:0000313" key="3">
    <source>
        <dbReference type="Proteomes" id="UP000305948"/>
    </source>
</evidence>
<feature type="domain" description="NAD(P)-binding" evidence="1">
    <location>
        <begin position="9"/>
        <end position="210"/>
    </location>
</feature>
<dbReference type="Gene3D" id="3.40.50.720">
    <property type="entry name" value="NAD(P)-binding Rossmann-like Domain"/>
    <property type="match status" value="1"/>
</dbReference>
<reference evidence="2 3" key="1">
    <citation type="journal article" date="2019" name="Nat. Ecol. Evol.">
        <title>Megaphylogeny resolves global patterns of mushroom evolution.</title>
        <authorList>
            <person name="Varga T."/>
            <person name="Krizsan K."/>
            <person name="Foldi C."/>
            <person name="Dima B."/>
            <person name="Sanchez-Garcia M."/>
            <person name="Sanchez-Ramirez S."/>
            <person name="Szollosi G.J."/>
            <person name="Szarkandi J.G."/>
            <person name="Papp V."/>
            <person name="Albert L."/>
            <person name="Andreopoulos W."/>
            <person name="Angelini C."/>
            <person name="Antonin V."/>
            <person name="Barry K.W."/>
            <person name="Bougher N.L."/>
            <person name="Buchanan P."/>
            <person name="Buyck B."/>
            <person name="Bense V."/>
            <person name="Catcheside P."/>
            <person name="Chovatia M."/>
            <person name="Cooper J."/>
            <person name="Damon W."/>
            <person name="Desjardin D."/>
            <person name="Finy P."/>
            <person name="Geml J."/>
            <person name="Haridas S."/>
            <person name="Hughes K."/>
            <person name="Justo A."/>
            <person name="Karasinski D."/>
            <person name="Kautmanova I."/>
            <person name="Kiss B."/>
            <person name="Kocsube S."/>
            <person name="Kotiranta H."/>
            <person name="LaButti K.M."/>
            <person name="Lechner B.E."/>
            <person name="Liimatainen K."/>
            <person name="Lipzen A."/>
            <person name="Lukacs Z."/>
            <person name="Mihaltcheva S."/>
            <person name="Morgado L.N."/>
            <person name="Niskanen T."/>
            <person name="Noordeloos M.E."/>
            <person name="Ohm R.A."/>
            <person name="Ortiz-Santana B."/>
            <person name="Ovrebo C."/>
            <person name="Racz N."/>
            <person name="Riley R."/>
            <person name="Savchenko A."/>
            <person name="Shiryaev A."/>
            <person name="Soop K."/>
            <person name="Spirin V."/>
            <person name="Szebenyi C."/>
            <person name="Tomsovsky M."/>
            <person name="Tulloss R.E."/>
            <person name="Uehling J."/>
            <person name="Grigoriev I.V."/>
            <person name="Vagvolgyi C."/>
            <person name="Papp T."/>
            <person name="Martin F.M."/>
            <person name="Miettinen O."/>
            <person name="Hibbett D.S."/>
            <person name="Nagy L.G."/>
        </authorList>
    </citation>
    <scope>NUCLEOTIDE SEQUENCE [LARGE SCALE GENOMIC DNA]</scope>
    <source>
        <strain evidence="2 3">OMC1185</strain>
    </source>
</reference>
<proteinExistence type="predicted"/>